<proteinExistence type="predicted"/>
<protein>
    <submittedName>
        <fullName evidence="2">Uncharacterized protein</fullName>
    </submittedName>
</protein>
<evidence type="ECO:0000313" key="2">
    <source>
        <dbReference type="EMBL" id="OGD61936.1"/>
    </source>
</evidence>
<feature type="transmembrane region" description="Helical" evidence="1">
    <location>
        <begin position="71"/>
        <end position="93"/>
    </location>
</feature>
<dbReference type="Proteomes" id="UP000178583">
    <property type="component" value="Unassembled WGS sequence"/>
</dbReference>
<dbReference type="InterPro" id="IPR043993">
    <property type="entry name" value="T4SS_pilin"/>
</dbReference>
<organism evidence="2 3">
    <name type="scientific">Candidatus Berkelbacteria bacterium RIFOXYA2_FULL_43_10</name>
    <dbReference type="NCBI Taxonomy" id="1797472"/>
    <lineage>
        <taxon>Bacteria</taxon>
        <taxon>Candidatus Berkelbacteria</taxon>
    </lineage>
</organism>
<keyword evidence="1" id="KW-0812">Transmembrane</keyword>
<accession>A0A1F5E3Q5</accession>
<comment type="caution">
    <text evidence="2">The sequence shown here is derived from an EMBL/GenBank/DDBJ whole genome shotgun (WGS) entry which is preliminary data.</text>
</comment>
<name>A0A1F5E3Q5_9BACT</name>
<gene>
    <name evidence="2" type="ORF">A2215_02290</name>
</gene>
<keyword evidence="1" id="KW-0472">Membrane</keyword>
<evidence type="ECO:0000313" key="3">
    <source>
        <dbReference type="Proteomes" id="UP000178583"/>
    </source>
</evidence>
<evidence type="ECO:0000256" key="1">
    <source>
        <dbReference type="SAM" id="Phobius"/>
    </source>
</evidence>
<reference evidence="2 3" key="1">
    <citation type="journal article" date="2016" name="Nat. Commun.">
        <title>Thousands of microbial genomes shed light on interconnected biogeochemical processes in an aquifer system.</title>
        <authorList>
            <person name="Anantharaman K."/>
            <person name="Brown C.T."/>
            <person name="Hug L.A."/>
            <person name="Sharon I."/>
            <person name="Castelle C.J."/>
            <person name="Probst A.J."/>
            <person name="Thomas B.C."/>
            <person name="Singh A."/>
            <person name="Wilkins M.J."/>
            <person name="Karaoz U."/>
            <person name="Brodie E.L."/>
            <person name="Williams K.H."/>
            <person name="Hubbard S.S."/>
            <person name="Banfield J.F."/>
        </authorList>
    </citation>
    <scope>NUCLEOTIDE SEQUENCE [LARGE SCALE GENOMIC DNA]</scope>
</reference>
<sequence length="100" mass="10753">MNLVEKAAAVDWGKLRFQTYEGGGFNAFLTDIVQWITIIAGILAFFYLVYAGFTYLTAGGNADNAKKGQQGIINAIIGLIIIILAYAIVRAVISFMNAGS</sequence>
<dbReference type="AlphaFoldDB" id="A0A1F5E3Q5"/>
<dbReference type="STRING" id="1797472.A2215_02290"/>
<dbReference type="Pfam" id="PF18895">
    <property type="entry name" value="T4SS_pilin"/>
    <property type="match status" value="1"/>
</dbReference>
<keyword evidence="1" id="KW-1133">Transmembrane helix</keyword>
<feature type="transmembrane region" description="Helical" evidence="1">
    <location>
        <begin position="32"/>
        <end position="50"/>
    </location>
</feature>
<dbReference type="EMBL" id="MEZY01000058">
    <property type="protein sequence ID" value="OGD61936.1"/>
    <property type="molecule type" value="Genomic_DNA"/>
</dbReference>